<feature type="transmembrane region" description="Helical" evidence="1">
    <location>
        <begin position="12"/>
        <end position="32"/>
    </location>
</feature>
<reference evidence="2 3" key="1">
    <citation type="submission" date="2017-05" db="EMBL/GenBank/DDBJ databases">
        <authorList>
            <person name="Varghese N."/>
            <person name="Submissions S."/>
        </authorList>
    </citation>
    <scope>NUCLEOTIDE SEQUENCE [LARGE SCALE GENOMIC DNA]</scope>
    <source>
        <strain evidence="2 3">DSM 19036</strain>
    </source>
</reference>
<dbReference type="AlphaFoldDB" id="A0A521FET2"/>
<dbReference type="EMBL" id="FXTN01000011">
    <property type="protein sequence ID" value="SMO94050.1"/>
    <property type="molecule type" value="Genomic_DNA"/>
</dbReference>
<keyword evidence="1" id="KW-1133">Transmembrane helix</keyword>
<organism evidence="2 3">
    <name type="scientific">Pedobacter westerhofensis</name>
    <dbReference type="NCBI Taxonomy" id="425512"/>
    <lineage>
        <taxon>Bacteria</taxon>
        <taxon>Pseudomonadati</taxon>
        <taxon>Bacteroidota</taxon>
        <taxon>Sphingobacteriia</taxon>
        <taxon>Sphingobacteriales</taxon>
        <taxon>Sphingobacteriaceae</taxon>
        <taxon>Pedobacter</taxon>
    </lineage>
</organism>
<keyword evidence="1" id="KW-0472">Membrane</keyword>
<proteinExistence type="predicted"/>
<name>A0A521FET2_9SPHI</name>
<gene>
    <name evidence="2" type="ORF">SAMN06265348_111145</name>
</gene>
<evidence type="ECO:0000313" key="3">
    <source>
        <dbReference type="Proteomes" id="UP000320300"/>
    </source>
</evidence>
<protein>
    <submittedName>
        <fullName evidence="2">Uncharacterized protein</fullName>
    </submittedName>
</protein>
<keyword evidence="3" id="KW-1185">Reference proteome</keyword>
<evidence type="ECO:0000313" key="2">
    <source>
        <dbReference type="EMBL" id="SMO94050.1"/>
    </source>
</evidence>
<accession>A0A521FET2</accession>
<evidence type="ECO:0000256" key="1">
    <source>
        <dbReference type="SAM" id="Phobius"/>
    </source>
</evidence>
<dbReference type="Proteomes" id="UP000320300">
    <property type="component" value="Unassembled WGS sequence"/>
</dbReference>
<sequence length="59" mass="6575">MATLNVQPKSKSLWWLWLIIILVGMAIVYFAIHKDDHKTSDKIVTDSTTTVTDSTAATP</sequence>
<dbReference type="RefSeq" id="WP_142530118.1">
    <property type="nucleotide sequence ID" value="NZ_CBCSJO010000001.1"/>
</dbReference>
<keyword evidence="1" id="KW-0812">Transmembrane</keyword>